<accession>A0A0R1HNG1</accession>
<keyword evidence="3" id="KW-1185">Reference proteome</keyword>
<dbReference type="AlphaFoldDB" id="A0A0R1HNG1"/>
<evidence type="ECO:0000256" key="1">
    <source>
        <dbReference type="SAM" id="SignalP"/>
    </source>
</evidence>
<keyword evidence="1" id="KW-0732">Signal</keyword>
<feature type="chain" id="PRO_5039339643" evidence="1">
    <location>
        <begin position="25"/>
        <end position="419"/>
    </location>
</feature>
<feature type="signal peptide" evidence="1">
    <location>
        <begin position="1"/>
        <end position="24"/>
    </location>
</feature>
<dbReference type="PATRIC" id="fig|1302272.5.peg.2215"/>
<protein>
    <submittedName>
        <fullName evidence="2">Surface layer protein slpd</fullName>
    </submittedName>
</protein>
<dbReference type="RefSeq" id="WP_055679835.1">
    <property type="nucleotide sequence ID" value="NZ_AZCX01000005.1"/>
</dbReference>
<reference evidence="2 3" key="1">
    <citation type="journal article" date="2015" name="Genome Announc.">
        <title>Expanding the biotechnology potential of lactobacilli through comparative genomics of 213 strains and associated genera.</title>
        <authorList>
            <person name="Sun Z."/>
            <person name="Harris H.M."/>
            <person name="McCann A."/>
            <person name="Guo C."/>
            <person name="Argimon S."/>
            <person name="Zhang W."/>
            <person name="Yang X."/>
            <person name="Jeffery I.B."/>
            <person name="Cooney J.C."/>
            <person name="Kagawa T.F."/>
            <person name="Liu W."/>
            <person name="Song Y."/>
            <person name="Salvetti E."/>
            <person name="Wrobel A."/>
            <person name="Rasinkangas P."/>
            <person name="Parkhill J."/>
            <person name="Rea M.C."/>
            <person name="O'Sullivan O."/>
            <person name="Ritari J."/>
            <person name="Douillard F.P."/>
            <person name="Paul Ross R."/>
            <person name="Yang R."/>
            <person name="Briner A.E."/>
            <person name="Felis G.E."/>
            <person name="de Vos W.M."/>
            <person name="Barrangou R."/>
            <person name="Klaenhammer T.R."/>
            <person name="Caufield P.W."/>
            <person name="Cui Y."/>
            <person name="Zhang H."/>
            <person name="O'Toole P.W."/>
        </authorList>
    </citation>
    <scope>NUCLEOTIDE SEQUENCE [LARGE SCALE GENOMIC DNA]</scope>
    <source>
        <strain evidence="2 3">JCM 15530</strain>
    </source>
</reference>
<evidence type="ECO:0000313" key="2">
    <source>
        <dbReference type="EMBL" id="KRK47960.1"/>
    </source>
</evidence>
<dbReference type="Proteomes" id="UP000050911">
    <property type="component" value="Unassembled WGS sequence"/>
</dbReference>
<dbReference type="OrthoDB" id="2282546at2"/>
<name>A0A0R1HNG1_9LACO</name>
<sequence>MKSSLKKSLFISAVALGAITAATATNASAKRTTVVTNTTLDASSSNIRNYTATGSNALYTKAAGLKSARQVVSGSTLANYNAKQGQGYLRAYRLAKLSNGNYYMKVVTFDKTYRGWIYVGKTNPSADFTKVSGGLTNTATTKESALTDTEKTQAYQFKTVGTTNDGTQLTYKAPMWTQYKLGRQVTDSTAYKADKLTVTKAVTRTREGDRWVYVEDANHPEVSGWILDSALTKFTGVDPDKSVGNDQTTVDKVYGRILYDPTTGGKTAGTENWKSILGIFHSNDKFTAAVKKFNADANVKGNKKDVLPQQTLKDALTKDGLATVYMKVSPTILPRIQNGFIDSLGLTGVYMKFTLDTDSLPSVVHYGDKVRLNYQLADKSLYMNANFGIGANADGMIALPNVFGDLGHLVNAAWGTIFS</sequence>
<comment type="caution">
    <text evidence="2">The sequence shown here is derived from an EMBL/GenBank/DDBJ whole genome shotgun (WGS) entry which is preliminary data.</text>
</comment>
<dbReference type="EMBL" id="AZCX01000005">
    <property type="protein sequence ID" value="KRK47960.1"/>
    <property type="molecule type" value="Genomic_DNA"/>
</dbReference>
<gene>
    <name evidence="2" type="ORF">FC96_GL002166</name>
</gene>
<proteinExistence type="predicted"/>
<organism evidence="2 3">
    <name type="scientific">Secundilactobacillus kimchicus JCM 15530</name>
    <dbReference type="NCBI Taxonomy" id="1302272"/>
    <lineage>
        <taxon>Bacteria</taxon>
        <taxon>Bacillati</taxon>
        <taxon>Bacillota</taxon>
        <taxon>Bacilli</taxon>
        <taxon>Lactobacillales</taxon>
        <taxon>Lactobacillaceae</taxon>
        <taxon>Secundilactobacillus</taxon>
    </lineage>
</organism>
<dbReference type="STRING" id="1302272.FC96_GL002166"/>
<evidence type="ECO:0000313" key="3">
    <source>
        <dbReference type="Proteomes" id="UP000050911"/>
    </source>
</evidence>